<keyword evidence="5" id="KW-0548">Nucleotidyltransferase</keyword>
<evidence type="ECO:0000256" key="2">
    <source>
        <dbReference type="ARBA" id="ARBA00012418"/>
    </source>
</evidence>
<dbReference type="Pfam" id="PF04560">
    <property type="entry name" value="RNA_pol_Rpb2_7"/>
    <property type="match status" value="1"/>
</dbReference>
<protein>
    <recommendedName>
        <fullName evidence="2">DNA-directed RNA polymerase</fullName>
        <ecNumber evidence="2">2.7.7.6</ecNumber>
    </recommendedName>
</protein>
<keyword evidence="4" id="KW-0808">Transferase</keyword>
<dbReference type="PANTHER" id="PTHR20856">
    <property type="entry name" value="DNA-DIRECTED RNA POLYMERASE I SUBUNIT 2"/>
    <property type="match status" value="1"/>
</dbReference>
<name>A0A0B0PUM7_GOSAR</name>
<dbReference type="GO" id="GO:0032549">
    <property type="term" value="F:ribonucleoside binding"/>
    <property type="evidence" value="ECO:0007669"/>
    <property type="project" value="InterPro"/>
</dbReference>
<comment type="similarity">
    <text evidence="1">Belongs to the RNA polymerase beta chain family.</text>
</comment>
<evidence type="ECO:0000313" key="9">
    <source>
        <dbReference type="EMBL" id="KHG27111.1"/>
    </source>
</evidence>
<keyword evidence="6" id="KW-0804">Transcription</keyword>
<evidence type="ECO:0000259" key="8">
    <source>
        <dbReference type="Pfam" id="PF04560"/>
    </source>
</evidence>
<evidence type="ECO:0000313" key="10">
    <source>
        <dbReference type="Proteomes" id="UP000032142"/>
    </source>
</evidence>
<feature type="region of interest" description="Disordered" evidence="7">
    <location>
        <begin position="1"/>
        <end position="24"/>
    </location>
</feature>
<dbReference type="GO" id="GO:0000428">
    <property type="term" value="C:DNA-directed RNA polymerase complex"/>
    <property type="evidence" value="ECO:0007669"/>
    <property type="project" value="UniProtKB-KW"/>
</dbReference>
<evidence type="ECO:0000256" key="1">
    <source>
        <dbReference type="ARBA" id="ARBA00006835"/>
    </source>
</evidence>
<evidence type="ECO:0000256" key="3">
    <source>
        <dbReference type="ARBA" id="ARBA00022478"/>
    </source>
</evidence>
<dbReference type="EMBL" id="KN439930">
    <property type="protein sequence ID" value="KHG27111.1"/>
    <property type="molecule type" value="Genomic_DNA"/>
</dbReference>
<dbReference type="InterPro" id="IPR007641">
    <property type="entry name" value="RNA_pol_Rpb2_7"/>
</dbReference>
<gene>
    <name evidence="9" type="ORF">F383_33595</name>
</gene>
<evidence type="ECO:0000256" key="7">
    <source>
        <dbReference type="SAM" id="MobiDB-lite"/>
    </source>
</evidence>
<evidence type="ECO:0000256" key="5">
    <source>
        <dbReference type="ARBA" id="ARBA00022695"/>
    </source>
</evidence>
<dbReference type="Gene3D" id="3.90.1800.10">
    <property type="entry name" value="RNA polymerase alpha subunit dimerisation domain"/>
    <property type="match status" value="1"/>
</dbReference>
<proteinExistence type="inferred from homology"/>
<dbReference type="EC" id="2.7.7.6" evidence="2"/>
<dbReference type="InterPro" id="IPR015712">
    <property type="entry name" value="DNA-dir_RNA_pol_su2"/>
</dbReference>
<keyword evidence="10" id="KW-1185">Reference proteome</keyword>
<dbReference type="SUPFAM" id="SSF64484">
    <property type="entry name" value="beta and beta-prime subunits of DNA dependent RNA-polymerase"/>
    <property type="match status" value="1"/>
</dbReference>
<keyword evidence="3 9" id="KW-0240">DNA-directed RNA polymerase</keyword>
<dbReference type="GO" id="GO:0003677">
    <property type="term" value="F:DNA binding"/>
    <property type="evidence" value="ECO:0007669"/>
    <property type="project" value="InterPro"/>
</dbReference>
<reference evidence="10" key="1">
    <citation type="submission" date="2014-09" db="EMBL/GenBank/DDBJ databases">
        <authorList>
            <person name="Mudge J."/>
            <person name="Ramaraj T."/>
            <person name="Lindquist I.E."/>
            <person name="Bharti A.K."/>
            <person name="Sundararajan A."/>
            <person name="Cameron C.T."/>
            <person name="Woodward J.E."/>
            <person name="May G.D."/>
            <person name="Brubaker C."/>
            <person name="Broadhvest J."/>
            <person name="Wilkins T.A."/>
        </authorList>
    </citation>
    <scope>NUCLEOTIDE SEQUENCE</scope>
    <source>
        <strain evidence="10">cv. AKA8401</strain>
    </source>
</reference>
<dbReference type="AlphaFoldDB" id="A0A0B0PUM7"/>
<dbReference type="GO" id="GO:0003899">
    <property type="term" value="F:DNA-directed RNA polymerase activity"/>
    <property type="evidence" value="ECO:0007669"/>
    <property type="project" value="UniProtKB-EC"/>
</dbReference>
<accession>A0A0B0PUM7</accession>
<evidence type="ECO:0000256" key="4">
    <source>
        <dbReference type="ARBA" id="ARBA00022679"/>
    </source>
</evidence>
<evidence type="ECO:0000256" key="6">
    <source>
        <dbReference type="ARBA" id="ARBA00023163"/>
    </source>
</evidence>
<sequence length="93" mass="10361">MHARGNGPRVMLTRQPAEGRARKEGLRVGEMERDCVIAYGASMLIYERMMLSSDAHDVQQLLQADQQCSRTESSSSLVHFVSFCSNVICLVSL</sequence>
<feature type="domain" description="RNA polymerase Rpb2" evidence="8">
    <location>
        <begin position="25"/>
        <end position="83"/>
    </location>
</feature>
<dbReference type="Proteomes" id="UP000032142">
    <property type="component" value="Unassembled WGS sequence"/>
</dbReference>
<dbReference type="GO" id="GO:0006351">
    <property type="term" value="P:DNA-templated transcription"/>
    <property type="evidence" value="ECO:0007669"/>
    <property type="project" value="InterPro"/>
</dbReference>
<organism evidence="9 10">
    <name type="scientific">Gossypium arboreum</name>
    <name type="common">Tree cotton</name>
    <name type="synonym">Gossypium nanking</name>
    <dbReference type="NCBI Taxonomy" id="29729"/>
    <lineage>
        <taxon>Eukaryota</taxon>
        <taxon>Viridiplantae</taxon>
        <taxon>Streptophyta</taxon>
        <taxon>Embryophyta</taxon>
        <taxon>Tracheophyta</taxon>
        <taxon>Spermatophyta</taxon>
        <taxon>Magnoliopsida</taxon>
        <taxon>eudicotyledons</taxon>
        <taxon>Gunneridae</taxon>
        <taxon>Pentapetalae</taxon>
        <taxon>rosids</taxon>
        <taxon>malvids</taxon>
        <taxon>Malvales</taxon>
        <taxon>Malvaceae</taxon>
        <taxon>Malvoideae</taxon>
        <taxon>Gossypium</taxon>
    </lineage>
</organism>